<dbReference type="NCBIfam" id="NF008712">
    <property type="entry name" value="PRK11715.1-1"/>
    <property type="match status" value="1"/>
</dbReference>
<dbReference type="PANTHER" id="PTHR30092">
    <property type="entry name" value="INNER MEMBRANE PROTEIN CRED"/>
    <property type="match status" value="1"/>
</dbReference>
<comment type="caution">
    <text evidence="3">The sequence shown here is derived from an EMBL/GenBank/DDBJ whole genome shotgun (WGS) entry which is preliminary data.</text>
</comment>
<name>A0ABX2IMI1_9RHOB</name>
<organism evidence="3 4">
    <name type="scientific">Parasulfitobacter algicola</name>
    <dbReference type="NCBI Taxonomy" id="2614809"/>
    <lineage>
        <taxon>Bacteria</taxon>
        <taxon>Pseudomonadati</taxon>
        <taxon>Pseudomonadota</taxon>
        <taxon>Alphaproteobacteria</taxon>
        <taxon>Rhodobacterales</taxon>
        <taxon>Roseobacteraceae</taxon>
        <taxon>Parasulfitobacter</taxon>
    </lineage>
</organism>
<sequence length="468" mass="51589">MKWSAGFRFFIVGVLALLMFIPLFFVGSIIDSRSDYSRSTVNSIESEWGGAQTINGPQLVIPVEGPVKRNEQREIVDPETNRVRTEVYEVTEQGRKNSIFVYPETFDVTLNTTSEERRRGIFNVPVYRADMDMAFAFEIPTGSLRLEEGEVILWDQAYLKLSVSSNRALRGKAELLVDGKPVPLEPLARSNNSSGGIVANIGDPRQLNDFSLALGFNGANRLLIAPVGRTNQIAMTSDWPHPSFTGAFLPDGSEISETGFSANWTIPHLARSLPQVSRSNYASTAQSEAFGVRYFQPNDFYQKAYRAARYGILFIALTFLTVLLIEGRTGKPTHPVQYILIGLAQSIFVLLMVSFAEQIGFGLAYGLASAATIGLLTMFGFVALRLGNRTYVLSGMLIVLYSVLYLILRSADYALLAGATLSFVALAGTMFATRNEDWYGPPKTGESGGWFGRKSKPAKVVETTQKEN</sequence>
<feature type="region of interest" description="Disordered" evidence="1">
    <location>
        <begin position="444"/>
        <end position="468"/>
    </location>
</feature>
<dbReference type="Pfam" id="PF06123">
    <property type="entry name" value="CreD"/>
    <property type="match status" value="1"/>
</dbReference>
<evidence type="ECO:0000256" key="1">
    <source>
        <dbReference type="SAM" id="MobiDB-lite"/>
    </source>
</evidence>
<dbReference type="EMBL" id="JABUFE010000001">
    <property type="protein sequence ID" value="NSX53186.1"/>
    <property type="molecule type" value="Genomic_DNA"/>
</dbReference>
<feature type="transmembrane region" description="Helical" evidence="2">
    <location>
        <begin position="414"/>
        <end position="433"/>
    </location>
</feature>
<protein>
    <submittedName>
        <fullName evidence="3">Cell envelope integrity protein CreD</fullName>
    </submittedName>
</protein>
<keyword evidence="2" id="KW-0472">Membrane</keyword>
<feature type="transmembrane region" description="Helical" evidence="2">
    <location>
        <begin position="391"/>
        <end position="408"/>
    </location>
</feature>
<feature type="transmembrane region" description="Helical" evidence="2">
    <location>
        <begin position="307"/>
        <end position="325"/>
    </location>
</feature>
<dbReference type="PIRSF" id="PIRSF004548">
    <property type="entry name" value="CreD"/>
    <property type="match status" value="1"/>
</dbReference>
<evidence type="ECO:0000256" key="2">
    <source>
        <dbReference type="SAM" id="Phobius"/>
    </source>
</evidence>
<dbReference type="PANTHER" id="PTHR30092:SF0">
    <property type="entry name" value="INNER MEMBRANE PROTEIN CRED"/>
    <property type="match status" value="1"/>
</dbReference>
<proteinExistence type="predicted"/>
<evidence type="ECO:0000313" key="4">
    <source>
        <dbReference type="Proteomes" id="UP000777935"/>
    </source>
</evidence>
<feature type="transmembrane region" description="Helical" evidence="2">
    <location>
        <begin position="7"/>
        <end position="30"/>
    </location>
</feature>
<keyword evidence="2" id="KW-1133">Transmembrane helix</keyword>
<dbReference type="Proteomes" id="UP000777935">
    <property type="component" value="Unassembled WGS sequence"/>
</dbReference>
<feature type="transmembrane region" description="Helical" evidence="2">
    <location>
        <begin position="337"/>
        <end position="356"/>
    </location>
</feature>
<evidence type="ECO:0000313" key="3">
    <source>
        <dbReference type="EMBL" id="NSX53186.1"/>
    </source>
</evidence>
<reference evidence="3 4" key="1">
    <citation type="submission" date="2020-06" db="EMBL/GenBank/DDBJ databases">
        <title>Sulfitobacter algicola sp. nov., isolated from green algae.</title>
        <authorList>
            <person name="Wang C."/>
        </authorList>
    </citation>
    <scope>NUCLEOTIDE SEQUENCE [LARGE SCALE GENOMIC DNA]</scope>
    <source>
        <strain evidence="3 4">1151</strain>
    </source>
</reference>
<keyword evidence="4" id="KW-1185">Reference proteome</keyword>
<gene>
    <name evidence="3" type="primary">creD</name>
    <name evidence="3" type="ORF">HRQ87_00040</name>
</gene>
<accession>A0ABX2IMI1</accession>
<keyword evidence="2" id="KW-0812">Transmembrane</keyword>
<feature type="transmembrane region" description="Helical" evidence="2">
    <location>
        <begin position="362"/>
        <end position="384"/>
    </location>
</feature>
<dbReference type="InterPro" id="IPR010364">
    <property type="entry name" value="Uncharacterised_IM_CreD"/>
</dbReference>
<dbReference type="RefSeq" id="WP_174134317.1">
    <property type="nucleotide sequence ID" value="NZ_JABUFE010000001.1"/>
</dbReference>